<dbReference type="GO" id="GO:0005886">
    <property type="term" value="C:plasma membrane"/>
    <property type="evidence" value="ECO:0007669"/>
    <property type="project" value="UniProtKB-SubCell"/>
</dbReference>
<dbReference type="SUPFAM" id="SSF101898">
    <property type="entry name" value="NHL repeat"/>
    <property type="match status" value="1"/>
</dbReference>
<reference evidence="4 5" key="1">
    <citation type="submission" date="2019-01" db="EMBL/GenBank/DDBJ databases">
        <title>Ancylomarina salipaludis sp. nov., isolated from a salt marsh.</title>
        <authorList>
            <person name="Yoon J.-H."/>
        </authorList>
    </citation>
    <scope>NUCLEOTIDE SEQUENCE [LARGE SCALE GENOMIC DNA]</scope>
    <source>
        <strain evidence="4 5">SHSM-M15</strain>
    </source>
</reference>
<sequence>MPCLKKVKLLLLLLFIVVFIACSQNKKNKQTCFLSEKYTHFPYRINQPSRTYVLSVELREISGLTYKGDHKLLCVNDEQGSIFEYDTQNRKITQRIKFAKKGDFEAVELVGDKAVALRSDGKLYFIEDLSHSKSESIKVKTGLGDKNDTEGLAYDVSNHTLLIACKGLAHNDSAYMDKRAIYRYSIKDSSLSQYPDILIDQGELETILNLDPYTKFSNKLLKGGNPSKGNLTFQPSALAIHPISRNIYVLGSVGKLLLVLSPQGELLAVNRLKHKIFPQPEGICFTPDGTLFISTEGKMMSGKIYQFDYKPNTKN</sequence>
<dbReference type="PROSITE" id="PS51257">
    <property type="entry name" value="PROKAR_LIPOPROTEIN"/>
    <property type="match status" value="1"/>
</dbReference>
<protein>
    <recommendedName>
        <fullName evidence="6">SdiA-regulated family protein</fullName>
    </recommendedName>
</protein>
<keyword evidence="5" id="KW-1185">Reference proteome</keyword>
<comment type="subcellular location">
    <subcellularLocation>
        <location evidence="1">Cell membrane</location>
    </subcellularLocation>
</comment>
<organism evidence="4 5">
    <name type="scientific">Ancylomarina salipaludis</name>
    <dbReference type="NCBI Taxonomy" id="2501299"/>
    <lineage>
        <taxon>Bacteria</taxon>
        <taxon>Pseudomonadati</taxon>
        <taxon>Bacteroidota</taxon>
        <taxon>Bacteroidia</taxon>
        <taxon>Marinilabiliales</taxon>
        <taxon>Marinifilaceae</taxon>
        <taxon>Ancylomarina</taxon>
    </lineage>
</organism>
<dbReference type="Pfam" id="PF06977">
    <property type="entry name" value="SdiA-regulated"/>
    <property type="match status" value="1"/>
</dbReference>
<keyword evidence="3" id="KW-0472">Membrane</keyword>
<evidence type="ECO:0000256" key="3">
    <source>
        <dbReference type="ARBA" id="ARBA00023136"/>
    </source>
</evidence>
<dbReference type="AlphaFoldDB" id="A0A4Q1JJ36"/>
<gene>
    <name evidence="4" type="ORF">EO244_13230</name>
</gene>
<evidence type="ECO:0008006" key="6">
    <source>
        <dbReference type="Google" id="ProtNLM"/>
    </source>
</evidence>
<proteinExistence type="predicted"/>
<accession>A0A4Q1JJ36</accession>
<dbReference type="InterPro" id="IPR009722">
    <property type="entry name" value="YjiK/CarP"/>
</dbReference>
<comment type="caution">
    <text evidence="4">The sequence shown here is derived from an EMBL/GenBank/DDBJ whole genome shotgun (WGS) entry which is preliminary data.</text>
</comment>
<name>A0A4Q1JJ36_9BACT</name>
<keyword evidence="2" id="KW-1003">Cell membrane</keyword>
<dbReference type="Proteomes" id="UP000289703">
    <property type="component" value="Unassembled WGS sequence"/>
</dbReference>
<evidence type="ECO:0000256" key="2">
    <source>
        <dbReference type="ARBA" id="ARBA00022475"/>
    </source>
</evidence>
<evidence type="ECO:0000313" key="4">
    <source>
        <dbReference type="EMBL" id="RXQ90366.1"/>
    </source>
</evidence>
<dbReference type="EMBL" id="SAXA01000013">
    <property type="protein sequence ID" value="RXQ90366.1"/>
    <property type="molecule type" value="Genomic_DNA"/>
</dbReference>
<evidence type="ECO:0000256" key="1">
    <source>
        <dbReference type="ARBA" id="ARBA00004236"/>
    </source>
</evidence>
<evidence type="ECO:0000313" key="5">
    <source>
        <dbReference type="Proteomes" id="UP000289703"/>
    </source>
</evidence>
<dbReference type="OrthoDB" id="5292493at2"/>